<dbReference type="Pfam" id="PF13765">
    <property type="entry name" value="PRY"/>
    <property type="match status" value="1"/>
</dbReference>
<organism evidence="3 4">
    <name type="scientific">Cirrhinus molitorella</name>
    <name type="common">mud carp</name>
    <dbReference type="NCBI Taxonomy" id="172907"/>
    <lineage>
        <taxon>Eukaryota</taxon>
        <taxon>Metazoa</taxon>
        <taxon>Chordata</taxon>
        <taxon>Craniata</taxon>
        <taxon>Vertebrata</taxon>
        <taxon>Euteleostomi</taxon>
        <taxon>Actinopterygii</taxon>
        <taxon>Neopterygii</taxon>
        <taxon>Teleostei</taxon>
        <taxon>Ostariophysi</taxon>
        <taxon>Cypriniformes</taxon>
        <taxon>Cyprinidae</taxon>
        <taxon>Labeoninae</taxon>
        <taxon>Labeonini</taxon>
        <taxon>Cirrhinus</taxon>
    </lineage>
</organism>
<dbReference type="Gene3D" id="2.60.120.920">
    <property type="match status" value="1"/>
</dbReference>
<protein>
    <recommendedName>
        <fullName evidence="2">SPRY-associated domain-containing protein</fullName>
    </recommendedName>
</protein>
<evidence type="ECO:0000259" key="2">
    <source>
        <dbReference type="Pfam" id="PF13765"/>
    </source>
</evidence>
<keyword evidence="4" id="KW-1185">Reference proteome</keyword>
<dbReference type="EMBL" id="JAYMGO010000004">
    <property type="protein sequence ID" value="KAL1276493.1"/>
    <property type="molecule type" value="Genomic_DNA"/>
</dbReference>
<feature type="coiled-coil region" evidence="1">
    <location>
        <begin position="91"/>
        <end position="146"/>
    </location>
</feature>
<dbReference type="InterPro" id="IPR013320">
    <property type="entry name" value="ConA-like_dom_sf"/>
</dbReference>
<comment type="caution">
    <text evidence="3">The sequence shown here is derived from an EMBL/GenBank/DDBJ whole genome shotgun (WGS) entry which is preliminary data.</text>
</comment>
<dbReference type="InterPro" id="IPR043136">
    <property type="entry name" value="B30.2/SPRY_sf"/>
</dbReference>
<sequence length="308" mass="35261">MNVDHGGESRITEGLKKYACFLTLDPNTANTKLSLSEDNRKAQKGNEEVVEEEANYREETLEGVKADAILAAINSMKTEFSSRFDGIMSAIDSMRKEMSDCSERVTQAELRTANAEDDVVHMQTKINKLEVVNKILEDKLVDLETRSRLNNLRLVGLPEGAEGRDPCSFLEKWIPEVLEGVTLQSSGTLERAHRIGPARDSKAPRRTLIMRFLNYKDKQAVFAAARTKQDIRYNNQQIRFFEDLANGIHQRRKQFDPIRQELRDLGIRHGVIHPARLLVTYKEQTRTFKTPTEAREFIKKIQKDRGKS</sequence>
<accession>A0ABR3NHN9</accession>
<name>A0ABR3NHN9_9TELE</name>
<dbReference type="Proteomes" id="UP001558613">
    <property type="component" value="Unassembled WGS sequence"/>
</dbReference>
<dbReference type="Gene3D" id="3.30.70.1820">
    <property type="entry name" value="L1 transposable element, RRM domain"/>
    <property type="match status" value="1"/>
</dbReference>
<gene>
    <name evidence="3" type="ORF">QQF64_036116</name>
</gene>
<feature type="domain" description="SPRY-associated" evidence="2">
    <location>
        <begin position="22"/>
        <end position="48"/>
    </location>
</feature>
<reference evidence="3 4" key="1">
    <citation type="submission" date="2023-09" db="EMBL/GenBank/DDBJ databases">
        <authorList>
            <person name="Wang M."/>
        </authorList>
    </citation>
    <scope>NUCLEOTIDE SEQUENCE [LARGE SCALE GENOMIC DNA]</scope>
    <source>
        <strain evidence="3">GT-2023</strain>
        <tissue evidence="3">Liver</tissue>
    </source>
</reference>
<keyword evidence="1" id="KW-0175">Coiled coil</keyword>
<evidence type="ECO:0000313" key="3">
    <source>
        <dbReference type="EMBL" id="KAL1276493.1"/>
    </source>
</evidence>
<dbReference type="PANTHER" id="PTHR11505">
    <property type="entry name" value="L1 TRANSPOSABLE ELEMENT-RELATED"/>
    <property type="match status" value="1"/>
</dbReference>
<evidence type="ECO:0000313" key="4">
    <source>
        <dbReference type="Proteomes" id="UP001558613"/>
    </source>
</evidence>
<evidence type="ECO:0000256" key="1">
    <source>
        <dbReference type="SAM" id="Coils"/>
    </source>
</evidence>
<proteinExistence type="predicted"/>
<dbReference type="InterPro" id="IPR004244">
    <property type="entry name" value="Transposase_22"/>
</dbReference>
<dbReference type="SUPFAM" id="SSF49899">
    <property type="entry name" value="Concanavalin A-like lectins/glucanases"/>
    <property type="match status" value="1"/>
</dbReference>
<dbReference type="InterPro" id="IPR006574">
    <property type="entry name" value="PRY"/>
</dbReference>